<protein>
    <submittedName>
        <fullName evidence="8">MFS transporter</fullName>
    </submittedName>
</protein>
<name>A0A2T2X345_9FIRM</name>
<evidence type="ECO:0000256" key="5">
    <source>
        <dbReference type="ARBA" id="ARBA00023136"/>
    </source>
</evidence>
<feature type="transmembrane region" description="Helical" evidence="6">
    <location>
        <begin position="56"/>
        <end position="78"/>
    </location>
</feature>
<keyword evidence="2" id="KW-0813">Transport</keyword>
<accession>A0A2T2X345</accession>
<evidence type="ECO:0000256" key="3">
    <source>
        <dbReference type="ARBA" id="ARBA00022692"/>
    </source>
</evidence>
<keyword evidence="5 6" id="KW-0472">Membrane</keyword>
<keyword evidence="3 6" id="KW-0812">Transmembrane</keyword>
<proteinExistence type="predicted"/>
<dbReference type="PANTHER" id="PTHR23511">
    <property type="entry name" value="SYNAPTIC VESICLE GLYCOPROTEIN 2"/>
    <property type="match status" value="1"/>
</dbReference>
<organism evidence="8 9">
    <name type="scientific">Sulfobacillus benefaciens</name>
    <dbReference type="NCBI Taxonomy" id="453960"/>
    <lineage>
        <taxon>Bacteria</taxon>
        <taxon>Bacillati</taxon>
        <taxon>Bacillota</taxon>
        <taxon>Clostridia</taxon>
        <taxon>Eubacteriales</taxon>
        <taxon>Clostridiales Family XVII. Incertae Sedis</taxon>
        <taxon>Sulfobacillus</taxon>
    </lineage>
</organism>
<dbReference type="PANTHER" id="PTHR23511:SF34">
    <property type="entry name" value="SYNAPTIC VESICLE GLYCOPROTEIN 2"/>
    <property type="match status" value="1"/>
</dbReference>
<reference evidence="8 9" key="1">
    <citation type="journal article" date="2014" name="BMC Genomics">
        <title>Comparison of environmental and isolate Sulfobacillus genomes reveals diverse carbon, sulfur, nitrogen, and hydrogen metabolisms.</title>
        <authorList>
            <person name="Justice N.B."/>
            <person name="Norman A."/>
            <person name="Brown C.T."/>
            <person name="Singh A."/>
            <person name="Thomas B.C."/>
            <person name="Banfield J.F."/>
        </authorList>
    </citation>
    <scope>NUCLEOTIDE SEQUENCE [LARGE SCALE GENOMIC DNA]</scope>
    <source>
        <strain evidence="8">AMDSBA1</strain>
    </source>
</reference>
<feature type="transmembrane region" description="Helical" evidence="6">
    <location>
        <begin position="419"/>
        <end position="437"/>
    </location>
</feature>
<evidence type="ECO:0000256" key="4">
    <source>
        <dbReference type="ARBA" id="ARBA00022989"/>
    </source>
</evidence>
<feature type="transmembrane region" description="Helical" evidence="6">
    <location>
        <begin position="353"/>
        <end position="374"/>
    </location>
</feature>
<dbReference type="InterPro" id="IPR005829">
    <property type="entry name" value="Sugar_transporter_CS"/>
</dbReference>
<feature type="domain" description="Major facilitator superfamily (MFS) profile" evidence="7">
    <location>
        <begin position="25"/>
        <end position="441"/>
    </location>
</feature>
<evidence type="ECO:0000313" key="9">
    <source>
        <dbReference type="Proteomes" id="UP000242699"/>
    </source>
</evidence>
<feature type="transmembrane region" description="Helical" evidence="6">
    <location>
        <begin position="328"/>
        <end position="347"/>
    </location>
</feature>
<feature type="transmembrane region" description="Helical" evidence="6">
    <location>
        <begin position="90"/>
        <end position="111"/>
    </location>
</feature>
<feature type="transmembrane region" description="Helical" evidence="6">
    <location>
        <begin position="177"/>
        <end position="196"/>
    </location>
</feature>
<dbReference type="PROSITE" id="PS50850">
    <property type="entry name" value="MFS"/>
    <property type="match status" value="1"/>
</dbReference>
<evidence type="ECO:0000313" key="8">
    <source>
        <dbReference type="EMBL" id="PSR28921.1"/>
    </source>
</evidence>
<dbReference type="Proteomes" id="UP000242699">
    <property type="component" value="Unassembled WGS sequence"/>
</dbReference>
<evidence type="ECO:0000259" key="7">
    <source>
        <dbReference type="PROSITE" id="PS50850"/>
    </source>
</evidence>
<comment type="subcellular location">
    <subcellularLocation>
        <location evidence="1">Cell membrane</location>
        <topology evidence="1">Multi-pass membrane protein</topology>
    </subcellularLocation>
</comment>
<evidence type="ECO:0000256" key="2">
    <source>
        <dbReference type="ARBA" id="ARBA00022448"/>
    </source>
</evidence>
<sequence length="453" mass="49292">MSADSETVIIERLDRLPRWPYPSSLLWIIGAGYFFGFFDVVNIGFALPVISKQFHVTSSVAASAISVGLVGYIIGSYLNSTISDLWGRRLSLTLSVALFTLGSVLCTFSPNLVWLDIFRFITGMGIGAEISSVTTYLGELSPAPLRGRYTGWATTFAYTGFSVVPFIALALVPHFAWGWRALLLFGAIGGVTITFLRRKIPESPHWLLSKNRTAEARQIVIQAEQYVQEHYRLPLGPVSSSRPVAPSNEFPTRTLLAPPYLFRLLLFVVIWFVYYIANYAWLTLAPSLFVSRGYSLASTIGYLVVSGIGFFVGAVGSALFGDRFERKWFILVITIVFGLSLSIIELFPSPAVIMILGFIASVTIGLMVPLLYALTAEHFPTSARATGVALTDGLGHIGGALAPVFVLSAVAAGGFTQGFLVMAIACALTALLLPFAINATKRNLETVSENWNE</sequence>
<evidence type="ECO:0000256" key="6">
    <source>
        <dbReference type="SAM" id="Phobius"/>
    </source>
</evidence>
<dbReference type="SUPFAM" id="SSF103473">
    <property type="entry name" value="MFS general substrate transporter"/>
    <property type="match status" value="1"/>
</dbReference>
<dbReference type="InterPro" id="IPR036259">
    <property type="entry name" value="MFS_trans_sf"/>
</dbReference>
<feature type="transmembrane region" description="Helical" evidence="6">
    <location>
        <begin position="394"/>
        <end position="413"/>
    </location>
</feature>
<dbReference type="InterPro" id="IPR020846">
    <property type="entry name" value="MFS_dom"/>
</dbReference>
<feature type="transmembrane region" description="Helical" evidence="6">
    <location>
        <begin position="25"/>
        <end position="50"/>
    </location>
</feature>
<dbReference type="CDD" id="cd17316">
    <property type="entry name" value="MFS_SV2_like"/>
    <property type="match status" value="1"/>
</dbReference>
<dbReference type="GO" id="GO:0005886">
    <property type="term" value="C:plasma membrane"/>
    <property type="evidence" value="ECO:0007669"/>
    <property type="project" value="UniProtKB-SubCell"/>
</dbReference>
<feature type="transmembrane region" description="Helical" evidence="6">
    <location>
        <begin position="260"/>
        <end position="280"/>
    </location>
</feature>
<dbReference type="Pfam" id="PF00083">
    <property type="entry name" value="Sugar_tr"/>
    <property type="match status" value="1"/>
</dbReference>
<dbReference type="InterPro" id="IPR005828">
    <property type="entry name" value="MFS_sugar_transport-like"/>
</dbReference>
<feature type="transmembrane region" description="Helical" evidence="6">
    <location>
        <begin position="300"/>
        <end position="321"/>
    </location>
</feature>
<dbReference type="AlphaFoldDB" id="A0A2T2X345"/>
<dbReference type="PROSITE" id="PS00217">
    <property type="entry name" value="SUGAR_TRANSPORT_2"/>
    <property type="match status" value="1"/>
</dbReference>
<feature type="transmembrane region" description="Helical" evidence="6">
    <location>
        <begin position="149"/>
        <end position="171"/>
    </location>
</feature>
<dbReference type="EMBL" id="PXYT01000018">
    <property type="protein sequence ID" value="PSR28921.1"/>
    <property type="molecule type" value="Genomic_DNA"/>
</dbReference>
<keyword evidence="4 6" id="KW-1133">Transmembrane helix</keyword>
<evidence type="ECO:0000256" key="1">
    <source>
        <dbReference type="ARBA" id="ARBA00004651"/>
    </source>
</evidence>
<dbReference type="Gene3D" id="1.20.1250.20">
    <property type="entry name" value="MFS general substrate transporter like domains"/>
    <property type="match status" value="1"/>
</dbReference>
<gene>
    <name evidence="8" type="ORF">C7B43_09550</name>
</gene>
<comment type="caution">
    <text evidence="8">The sequence shown here is derived from an EMBL/GenBank/DDBJ whole genome shotgun (WGS) entry which is preliminary data.</text>
</comment>
<dbReference type="GO" id="GO:0022857">
    <property type="term" value="F:transmembrane transporter activity"/>
    <property type="evidence" value="ECO:0007669"/>
    <property type="project" value="InterPro"/>
</dbReference>